<name>A0A087UR15_STEMI</name>
<keyword evidence="3" id="KW-1185">Reference proteome</keyword>
<dbReference type="Proteomes" id="UP000054359">
    <property type="component" value="Unassembled WGS sequence"/>
</dbReference>
<sequence>MTMDEPTKMEVEERLYDRFNVALSDIQVLFSDSGEEWRTAKQTSETDMHLVPKAKILLVFSNSVRPDCKTLPRQKLNVSVPSLKLNLSDRRISMIVEFLQNIPLPHSPNDEMDSSSFREIQLCSHTLRDPSGTDLKEVWKSLHRKSKPKVLTSPQVESQKPSGVLERSFSDQSDEEEAFSAAEHWARIIDLPGFEDNVSASNYIRILFRLVAGEVSIHLARSSDHTDKPYLMLRAEKLCVDAAHMEYGPALQASLHRIRLVDKLHKGSSGEYLELISSENAADMITVLYRKVQANCPEFKSHFHQVEHSFVLDVSALSVAFHREAFVTLARFLQYVAAKLKPKPPSFRLIGVPKPTDLVITDSSDPPVPPGATKFSISARMNALRVRLCDTDLELAELRVMGLETDYVLKANEKSVLRVDLKELSMEDLMEDTLYRK</sequence>
<dbReference type="OrthoDB" id="428159at2759"/>
<evidence type="ECO:0000313" key="2">
    <source>
        <dbReference type="EMBL" id="KFM79804.1"/>
    </source>
</evidence>
<organism evidence="2 3">
    <name type="scientific">Stegodyphus mimosarum</name>
    <name type="common">African social velvet spider</name>
    <dbReference type="NCBI Taxonomy" id="407821"/>
    <lineage>
        <taxon>Eukaryota</taxon>
        <taxon>Metazoa</taxon>
        <taxon>Ecdysozoa</taxon>
        <taxon>Arthropoda</taxon>
        <taxon>Chelicerata</taxon>
        <taxon>Arachnida</taxon>
        <taxon>Araneae</taxon>
        <taxon>Araneomorphae</taxon>
        <taxon>Entelegynae</taxon>
        <taxon>Eresoidea</taxon>
        <taxon>Eresidae</taxon>
        <taxon>Stegodyphus</taxon>
    </lineage>
</organism>
<evidence type="ECO:0000256" key="1">
    <source>
        <dbReference type="SAM" id="MobiDB-lite"/>
    </source>
</evidence>
<feature type="non-terminal residue" evidence="2">
    <location>
        <position position="437"/>
    </location>
</feature>
<dbReference type="PANTHER" id="PTHR16166">
    <property type="entry name" value="VACUOLAR PROTEIN SORTING-ASSOCIATED PROTEIN VPS13"/>
    <property type="match status" value="1"/>
</dbReference>
<dbReference type="GO" id="GO:0006623">
    <property type="term" value="P:protein targeting to vacuole"/>
    <property type="evidence" value="ECO:0007669"/>
    <property type="project" value="TreeGrafter"/>
</dbReference>
<dbReference type="EMBL" id="KK121143">
    <property type="protein sequence ID" value="KFM79804.1"/>
    <property type="molecule type" value="Genomic_DNA"/>
</dbReference>
<dbReference type="PANTHER" id="PTHR16166:SF146">
    <property type="entry name" value="VACUOLAR PROTEIN SORTING-ASSOCIATED PROTEIN 13A-LIKE ISOFORM X1"/>
    <property type="match status" value="1"/>
</dbReference>
<evidence type="ECO:0000313" key="3">
    <source>
        <dbReference type="Proteomes" id="UP000054359"/>
    </source>
</evidence>
<accession>A0A087UR15</accession>
<dbReference type="GO" id="GO:0045053">
    <property type="term" value="P:protein retention in Golgi apparatus"/>
    <property type="evidence" value="ECO:0007669"/>
    <property type="project" value="TreeGrafter"/>
</dbReference>
<dbReference type="InterPro" id="IPR026847">
    <property type="entry name" value="VPS13"/>
</dbReference>
<feature type="region of interest" description="Disordered" evidence="1">
    <location>
        <begin position="149"/>
        <end position="170"/>
    </location>
</feature>
<dbReference type="STRING" id="407821.A0A087UR15"/>
<protein>
    <submittedName>
        <fullName evidence="2">Vacuolar protein sorting-associated protein 13C</fullName>
    </submittedName>
</protein>
<feature type="compositionally biased region" description="Polar residues" evidence="1">
    <location>
        <begin position="152"/>
        <end position="161"/>
    </location>
</feature>
<proteinExistence type="predicted"/>
<gene>
    <name evidence="2" type="ORF">X975_12806</name>
</gene>
<reference evidence="2 3" key="1">
    <citation type="submission" date="2013-11" db="EMBL/GenBank/DDBJ databases">
        <title>Genome sequencing of Stegodyphus mimosarum.</title>
        <authorList>
            <person name="Bechsgaard J."/>
        </authorList>
    </citation>
    <scope>NUCLEOTIDE SEQUENCE [LARGE SCALE GENOMIC DNA]</scope>
</reference>
<dbReference type="OMA" id="HWARIID"/>
<dbReference type="AlphaFoldDB" id="A0A087UR15"/>